<dbReference type="InterPro" id="IPR004564">
    <property type="entry name" value="OM_lipoprot_carrier_LolA-like"/>
</dbReference>
<dbReference type="RefSeq" id="WP_301199425.1">
    <property type="nucleotide sequence ID" value="NZ_JAPDPI010000019.1"/>
</dbReference>
<dbReference type="Gene3D" id="2.50.20.10">
    <property type="entry name" value="Lipoprotein localisation LolA/LolB/LppX"/>
    <property type="match status" value="1"/>
</dbReference>
<feature type="signal peptide" evidence="2">
    <location>
        <begin position="1"/>
        <end position="20"/>
    </location>
</feature>
<keyword evidence="4" id="KW-1185">Reference proteome</keyword>
<dbReference type="EMBL" id="JAPDPI010000019">
    <property type="protein sequence ID" value="MCW3806053.1"/>
    <property type="molecule type" value="Genomic_DNA"/>
</dbReference>
<dbReference type="SUPFAM" id="SSF89392">
    <property type="entry name" value="Prokaryotic lipoproteins and lipoprotein localization factors"/>
    <property type="match status" value="1"/>
</dbReference>
<organism evidence="3 4">
    <name type="scientific">Plebeiibacterium marinum</name>
    <dbReference type="NCBI Taxonomy" id="2992111"/>
    <lineage>
        <taxon>Bacteria</taxon>
        <taxon>Pseudomonadati</taxon>
        <taxon>Bacteroidota</taxon>
        <taxon>Bacteroidia</taxon>
        <taxon>Marinilabiliales</taxon>
        <taxon>Marinilabiliaceae</taxon>
        <taxon>Plebeiibacterium</taxon>
    </lineage>
</organism>
<feature type="chain" id="PRO_5042260205" evidence="2">
    <location>
        <begin position="21"/>
        <end position="210"/>
    </location>
</feature>
<proteinExistence type="predicted"/>
<evidence type="ECO:0000313" key="4">
    <source>
        <dbReference type="Proteomes" id="UP001207408"/>
    </source>
</evidence>
<evidence type="ECO:0000313" key="3">
    <source>
        <dbReference type="EMBL" id="MCW3806053.1"/>
    </source>
</evidence>
<keyword evidence="1 2" id="KW-0732">Signal</keyword>
<evidence type="ECO:0000256" key="2">
    <source>
        <dbReference type="SAM" id="SignalP"/>
    </source>
</evidence>
<protein>
    <submittedName>
        <fullName evidence="3">Outer membrane lipoprotein carrier protein LolA</fullName>
    </submittedName>
</protein>
<gene>
    <name evidence="3" type="ORF">OM074_10475</name>
</gene>
<dbReference type="AlphaFoldDB" id="A0AAE3MDZ4"/>
<name>A0AAE3MDZ4_9BACT</name>
<dbReference type="PANTHER" id="PTHR35869:SF1">
    <property type="entry name" value="OUTER-MEMBRANE LIPOPROTEIN CARRIER PROTEIN"/>
    <property type="match status" value="1"/>
</dbReference>
<accession>A0AAE3MDZ4</accession>
<dbReference type="CDD" id="cd16325">
    <property type="entry name" value="LolA"/>
    <property type="match status" value="1"/>
</dbReference>
<dbReference type="Pfam" id="PF03548">
    <property type="entry name" value="LolA"/>
    <property type="match status" value="1"/>
</dbReference>
<dbReference type="PANTHER" id="PTHR35869">
    <property type="entry name" value="OUTER-MEMBRANE LIPOPROTEIN CARRIER PROTEIN"/>
    <property type="match status" value="1"/>
</dbReference>
<reference evidence="3" key="1">
    <citation type="submission" date="2022-10" db="EMBL/GenBank/DDBJ databases">
        <authorList>
            <person name="Yu W.X."/>
        </authorList>
    </citation>
    <scope>NUCLEOTIDE SEQUENCE</scope>
    <source>
        <strain evidence="3">D04</strain>
    </source>
</reference>
<evidence type="ECO:0000256" key="1">
    <source>
        <dbReference type="ARBA" id="ARBA00022729"/>
    </source>
</evidence>
<dbReference type="Proteomes" id="UP001207408">
    <property type="component" value="Unassembled WGS sequence"/>
</dbReference>
<keyword evidence="3" id="KW-0449">Lipoprotein</keyword>
<sequence>MIKKLIFGILIFVVAVQLSAQENGTTISVDKLQQIMKTKTAGVNTISCDFIQDKHMEYLETVITSKGKLFFDKSNRLRWEYKEPFEYLITINNGKFTIKTDGETSNYDIESNQMFSKVSELIISSVNGTIFTDENFNVKAYERDTQYHIFLEPKVAELKEVLNKIEMLIAKKDFSVDRVIMFEMDDNYTEINFINKKFNENLPDHIFSAK</sequence>
<comment type="caution">
    <text evidence="3">The sequence shown here is derived from an EMBL/GenBank/DDBJ whole genome shotgun (WGS) entry which is preliminary data.</text>
</comment>
<dbReference type="InterPro" id="IPR029046">
    <property type="entry name" value="LolA/LolB/LppX"/>
</dbReference>